<name>A0A5E4F686_PRUDU</name>
<evidence type="ECO:0000256" key="5">
    <source>
        <dbReference type="ARBA" id="ARBA00023242"/>
    </source>
</evidence>
<comment type="subcellular location">
    <subcellularLocation>
        <location evidence="1">Nucleus</location>
    </subcellularLocation>
</comment>
<reference evidence="7" key="1">
    <citation type="journal article" date="2020" name="Plant J.">
        <title>Transposons played a major role in the diversification between the closely related almond and peach genomes: results from the almond genome sequence.</title>
        <authorList>
            <person name="Alioto T."/>
            <person name="Alexiou K.G."/>
            <person name="Bardil A."/>
            <person name="Barteri F."/>
            <person name="Castanera R."/>
            <person name="Cruz F."/>
            <person name="Dhingra A."/>
            <person name="Duval H."/>
            <person name="Fernandez I Marti A."/>
            <person name="Frias L."/>
            <person name="Galan B."/>
            <person name="Garcia J.L."/>
            <person name="Howad W."/>
            <person name="Gomez-Garrido J."/>
            <person name="Gut M."/>
            <person name="Julca I."/>
            <person name="Morata J."/>
            <person name="Puigdomenech P."/>
            <person name="Ribeca P."/>
            <person name="Rubio Cabetas M.J."/>
            <person name="Vlasova A."/>
            <person name="Wirthensohn M."/>
            <person name="Garcia-Mas J."/>
            <person name="Gabaldon T."/>
            <person name="Casacuberta J.M."/>
            <person name="Arus P."/>
        </authorList>
    </citation>
    <scope>NUCLEOTIDE SEQUENCE [LARGE SCALE GENOMIC DNA]</scope>
    <source>
        <strain evidence="7">cv. Texas</strain>
    </source>
</reference>
<dbReference type="Gramene" id="VVA23182">
    <property type="protein sequence ID" value="VVA23182"/>
    <property type="gene ID" value="Prudul26B018650"/>
</dbReference>
<dbReference type="GO" id="GO:0005634">
    <property type="term" value="C:nucleus"/>
    <property type="evidence" value="ECO:0007669"/>
    <property type="project" value="UniProtKB-SubCell"/>
</dbReference>
<evidence type="ECO:0000256" key="2">
    <source>
        <dbReference type="ARBA" id="ARBA00022723"/>
    </source>
</evidence>
<evidence type="ECO:0000256" key="1">
    <source>
        <dbReference type="ARBA" id="ARBA00004123"/>
    </source>
</evidence>
<evidence type="ECO:0000313" key="7">
    <source>
        <dbReference type="Proteomes" id="UP000327085"/>
    </source>
</evidence>
<dbReference type="PANTHER" id="PTHR46481:SF10">
    <property type="entry name" value="ZINC FINGER BED DOMAIN-CONTAINING PROTEIN 39"/>
    <property type="match status" value="1"/>
</dbReference>
<keyword evidence="4" id="KW-0862">Zinc</keyword>
<sequence>MAVTAHYMDHEWKLYKRIINFIKITSRKGDDIGKRLDACLNSWGGGIKKVFDITIDNACAMIGRWTIWPRGLSH</sequence>
<evidence type="ECO:0000313" key="6">
    <source>
        <dbReference type="EMBL" id="VVA23182.1"/>
    </source>
</evidence>
<dbReference type="InParanoid" id="A0A5E4F686"/>
<keyword evidence="3" id="KW-0863">Zinc-finger</keyword>
<protein>
    <submittedName>
        <fullName evidence="6">PREDICTED: zinc finger BED domain-containing</fullName>
    </submittedName>
</protein>
<dbReference type="AlphaFoldDB" id="A0A5E4F686"/>
<evidence type="ECO:0000256" key="4">
    <source>
        <dbReference type="ARBA" id="ARBA00022833"/>
    </source>
</evidence>
<accession>A0A5E4F686</accession>
<dbReference type="InterPro" id="IPR052035">
    <property type="entry name" value="ZnF_BED_domain_contain"/>
</dbReference>
<keyword evidence="2" id="KW-0479">Metal-binding</keyword>
<gene>
    <name evidence="6" type="ORF">ALMOND_2B018650</name>
</gene>
<proteinExistence type="predicted"/>
<dbReference type="Proteomes" id="UP000327085">
    <property type="component" value="Chromosome 5"/>
</dbReference>
<dbReference type="GO" id="GO:0008270">
    <property type="term" value="F:zinc ion binding"/>
    <property type="evidence" value="ECO:0007669"/>
    <property type="project" value="UniProtKB-KW"/>
</dbReference>
<organism evidence="6 7">
    <name type="scientific">Prunus dulcis</name>
    <name type="common">Almond</name>
    <name type="synonym">Amygdalus dulcis</name>
    <dbReference type="NCBI Taxonomy" id="3755"/>
    <lineage>
        <taxon>Eukaryota</taxon>
        <taxon>Viridiplantae</taxon>
        <taxon>Streptophyta</taxon>
        <taxon>Embryophyta</taxon>
        <taxon>Tracheophyta</taxon>
        <taxon>Spermatophyta</taxon>
        <taxon>Magnoliopsida</taxon>
        <taxon>eudicotyledons</taxon>
        <taxon>Gunneridae</taxon>
        <taxon>Pentapetalae</taxon>
        <taxon>rosids</taxon>
        <taxon>fabids</taxon>
        <taxon>Rosales</taxon>
        <taxon>Rosaceae</taxon>
        <taxon>Amygdaloideae</taxon>
        <taxon>Amygdaleae</taxon>
        <taxon>Prunus</taxon>
    </lineage>
</organism>
<dbReference type="PANTHER" id="PTHR46481">
    <property type="entry name" value="ZINC FINGER BED DOMAIN-CONTAINING PROTEIN 4"/>
    <property type="match status" value="1"/>
</dbReference>
<keyword evidence="5" id="KW-0539">Nucleus</keyword>
<evidence type="ECO:0000256" key="3">
    <source>
        <dbReference type="ARBA" id="ARBA00022771"/>
    </source>
</evidence>
<dbReference type="EMBL" id="CABIKO010000068">
    <property type="protein sequence ID" value="VVA23182.1"/>
    <property type="molecule type" value="Genomic_DNA"/>
</dbReference>
<dbReference type="OMA" id="TIDNACA"/>